<feature type="transmembrane region" description="Helical" evidence="10">
    <location>
        <begin position="186"/>
        <end position="205"/>
    </location>
</feature>
<evidence type="ECO:0000256" key="7">
    <source>
        <dbReference type="ARBA" id="ARBA00022741"/>
    </source>
</evidence>
<keyword evidence="6" id="KW-0808">Transferase</keyword>
<dbReference type="Proteomes" id="UP000618591">
    <property type="component" value="Unassembled WGS sequence"/>
</dbReference>
<feature type="transmembrane region" description="Helical" evidence="10">
    <location>
        <begin position="7"/>
        <end position="33"/>
    </location>
</feature>
<keyword evidence="9" id="KW-0067">ATP-binding</keyword>
<dbReference type="EMBL" id="BMDW01000026">
    <property type="protein sequence ID" value="GGA59430.1"/>
    <property type="molecule type" value="Genomic_DNA"/>
</dbReference>
<reference evidence="13" key="1">
    <citation type="journal article" date="2019" name="Int. J. Syst. Evol. Microbiol.">
        <title>The Global Catalogue of Microorganisms (GCM) 10K type strain sequencing project: providing services to taxonomists for standard genome sequencing and annotation.</title>
        <authorList>
            <consortium name="The Broad Institute Genomics Platform"/>
            <consortium name="The Broad Institute Genome Sequencing Center for Infectious Disease"/>
            <person name="Wu L."/>
            <person name="Ma J."/>
        </authorList>
    </citation>
    <scope>NUCLEOTIDE SEQUENCE [LARGE SCALE GENOMIC DNA]</scope>
    <source>
        <strain evidence="13">CGMCC 1.10106</strain>
    </source>
</reference>
<evidence type="ECO:0000256" key="9">
    <source>
        <dbReference type="ARBA" id="ARBA00022840"/>
    </source>
</evidence>
<dbReference type="Pfam" id="PF02518">
    <property type="entry name" value="HATPase_c"/>
    <property type="match status" value="1"/>
</dbReference>
<dbReference type="SMART" id="SM00387">
    <property type="entry name" value="HATPase_c"/>
    <property type="match status" value="1"/>
</dbReference>
<dbReference type="Gene3D" id="3.30.565.10">
    <property type="entry name" value="Histidine kinase-like ATPase, C-terminal domain"/>
    <property type="match status" value="1"/>
</dbReference>
<dbReference type="SUPFAM" id="SSF47384">
    <property type="entry name" value="Homodimeric domain of signal transducing histidine kinase"/>
    <property type="match status" value="1"/>
</dbReference>
<keyword evidence="10" id="KW-0472">Membrane</keyword>
<dbReference type="InterPro" id="IPR050980">
    <property type="entry name" value="2C_sensor_his_kinase"/>
</dbReference>
<comment type="catalytic activity">
    <reaction evidence="1">
        <text>ATP + protein L-histidine = ADP + protein N-phospho-L-histidine.</text>
        <dbReference type="EC" id="2.7.13.3"/>
    </reaction>
</comment>
<dbReference type="InterPro" id="IPR003594">
    <property type="entry name" value="HATPase_dom"/>
</dbReference>
<dbReference type="PROSITE" id="PS50109">
    <property type="entry name" value="HIS_KIN"/>
    <property type="match status" value="1"/>
</dbReference>
<gene>
    <name evidence="12" type="ORF">GCM10011395_32140</name>
</gene>
<dbReference type="SUPFAM" id="SSF55874">
    <property type="entry name" value="ATPase domain of HSP90 chaperone/DNA topoisomerase II/histidine kinase"/>
    <property type="match status" value="1"/>
</dbReference>
<keyword evidence="4" id="KW-1003">Cell membrane</keyword>
<feature type="domain" description="Histidine kinase" evidence="11">
    <location>
        <begin position="261"/>
        <end position="457"/>
    </location>
</feature>
<dbReference type="PANTHER" id="PTHR44936">
    <property type="entry name" value="SENSOR PROTEIN CREC"/>
    <property type="match status" value="1"/>
</dbReference>
<keyword evidence="8 12" id="KW-0418">Kinase</keyword>
<evidence type="ECO:0000256" key="5">
    <source>
        <dbReference type="ARBA" id="ARBA00022553"/>
    </source>
</evidence>
<evidence type="ECO:0000313" key="13">
    <source>
        <dbReference type="Proteomes" id="UP000618591"/>
    </source>
</evidence>
<dbReference type="EC" id="2.7.13.3" evidence="3"/>
<evidence type="ECO:0000256" key="8">
    <source>
        <dbReference type="ARBA" id="ARBA00022777"/>
    </source>
</evidence>
<dbReference type="InterPro" id="IPR003661">
    <property type="entry name" value="HisK_dim/P_dom"/>
</dbReference>
<name>A0ABQ1H5E2_9SPHN</name>
<dbReference type="SMART" id="SM00388">
    <property type="entry name" value="HisKA"/>
    <property type="match status" value="1"/>
</dbReference>
<proteinExistence type="predicted"/>
<evidence type="ECO:0000256" key="4">
    <source>
        <dbReference type="ARBA" id="ARBA00022475"/>
    </source>
</evidence>
<dbReference type="RefSeq" id="WP_188449304.1">
    <property type="nucleotide sequence ID" value="NZ_BMDW01000026.1"/>
</dbReference>
<dbReference type="PRINTS" id="PR00344">
    <property type="entry name" value="BCTRLSENSOR"/>
</dbReference>
<evidence type="ECO:0000259" key="11">
    <source>
        <dbReference type="PROSITE" id="PS50109"/>
    </source>
</evidence>
<evidence type="ECO:0000313" key="12">
    <source>
        <dbReference type="EMBL" id="GGA59430.1"/>
    </source>
</evidence>
<keyword evidence="10" id="KW-0812">Transmembrane</keyword>
<dbReference type="Gene3D" id="1.10.287.130">
    <property type="match status" value="1"/>
</dbReference>
<dbReference type="Pfam" id="PF00512">
    <property type="entry name" value="HisKA"/>
    <property type="match status" value="1"/>
</dbReference>
<comment type="subcellular location">
    <subcellularLocation>
        <location evidence="2">Cell membrane</location>
        <topology evidence="2">Multi-pass membrane protein</topology>
    </subcellularLocation>
</comment>
<dbReference type="InterPro" id="IPR004358">
    <property type="entry name" value="Sig_transdc_His_kin-like_C"/>
</dbReference>
<organism evidence="12 13">
    <name type="scientific">Sphingomonas psychrolutea</name>
    <dbReference type="NCBI Taxonomy" id="1259676"/>
    <lineage>
        <taxon>Bacteria</taxon>
        <taxon>Pseudomonadati</taxon>
        <taxon>Pseudomonadota</taxon>
        <taxon>Alphaproteobacteria</taxon>
        <taxon>Sphingomonadales</taxon>
        <taxon>Sphingomonadaceae</taxon>
        <taxon>Sphingomonas</taxon>
    </lineage>
</organism>
<keyword evidence="7" id="KW-0547">Nucleotide-binding</keyword>
<protein>
    <recommendedName>
        <fullName evidence="3">histidine kinase</fullName>
        <ecNumber evidence="3">2.7.13.3</ecNumber>
    </recommendedName>
</protein>
<dbReference type="InterPro" id="IPR005467">
    <property type="entry name" value="His_kinase_dom"/>
</dbReference>
<evidence type="ECO:0000256" key="2">
    <source>
        <dbReference type="ARBA" id="ARBA00004651"/>
    </source>
</evidence>
<dbReference type="InterPro" id="IPR036890">
    <property type="entry name" value="HATPase_C_sf"/>
</dbReference>
<evidence type="ECO:0000256" key="10">
    <source>
        <dbReference type="SAM" id="Phobius"/>
    </source>
</evidence>
<evidence type="ECO:0000256" key="1">
    <source>
        <dbReference type="ARBA" id="ARBA00000085"/>
    </source>
</evidence>
<dbReference type="CDD" id="cd00082">
    <property type="entry name" value="HisKA"/>
    <property type="match status" value="1"/>
</dbReference>
<dbReference type="InterPro" id="IPR036097">
    <property type="entry name" value="HisK_dim/P_sf"/>
</dbReference>
<evidence type="ECO:0000256" key="6">
    <source>
        <dbReference type="ARBA" id="ARBA00022679"/>
    </source>
</evidence>
<keyword evidence="5" id="KW-0597">Phosphoprotein</keyword>
<dbReference type="CDD" id="cd00075">
    <property type="entry name" value="HATPase"/>
    <property type="match status" value="1"/>
</dbReference>
<evidence type="ECO:0000256" key="3">
    <source>
        <dbReference type="ARBA" id="ARBA00012438"/>
    </source>
</evidence>
<dbReference type="GO" id="GO:0016301">
    <property type="term" value="F:kinase activity"/>
    <property type="evidence" value="ECO:0007669"/>
    <property type="project" value="UniProtKB-KW"/>
</dbReference>
<keyword evidence="10" id="KW-1133">Transmembrane helix</keyword>
<sequence>MKRAPSALVSIGGFGVAVATLSVATTAAIVILAPPPPTLRTRAVDAIAALQRPMSGFERRLLPARPKSERVEMLETLIAAELNRPLRDVLVAWLDNRSRFAGGFKSTGRTTLIRTGATRLPSSMVLLQGKNNTFELVTPGTVSRAVRNPLLGLPLPAFTASVRQADNRWLSVAPAQPFLAGWQRSILIALAVSLLLLAPIAWIFARRLTRPFRALAGALDHHSDILSADGPRELREAAAAIAAMRNRLAIEAAERARILTAIAHDLRTPLTGLRLRIEATAEPQRSRMVADVERMQAMIGEVLAFARDAAAPVEVLDARPLLAAIVDERNEEGALIRLLPGGDACIAVPTLAFRRAVENLLHNAINYAGGGTVEVRRAEGQVLVSVADSGPGIPVVDRERLLRPFERGDSSRNRDTGGAGLGLSIVRDFAARHGGNFTLAQAPDGGTIATLRLPDGLVHADRRA</sequence>
<accession>A0ABQ1H5E2</accession>
<comment type="caution">
    <text evidence="12">The sequence shown here is derived from an EMBL/GenBank/DDBJ whole genome shotgun (WGS) entry which is preliminary data.</text>
</comment>
<keyword evidence="13" id="KW-1185">Reference proteome</keyword>
<dbReference type="PANTHER" id="PTHR44936:SF10">
    <property type="entry name" value="SENSOR PROTEIN RSTB"/>
    <property type="match status" value="1"/>
</dbReference>